<evidence type="ECO:0000313" key="2">
    <source>
        <dbReference type="Proteomes" id="UP000823399"/>
    </source>
</evidence>
<organism evidence="1 2">
    <name type="scientific">Suillus discolor</name>
    <dbReference type="NCBI Taxonomy" id="1912936"/>
    <lineage>
        <taxon>Eukaryota</taxon>
        <taxon>Fungi</taxon>
        <taxon>Dikarya</taxon>
        <taxon>Basidiomycota</taxon>
        <taxon>Agaricomycotina</taxon>
        <taxon>Agaricomycetes</taxon>
        <taxon>Agaricomycetidae</taxon>
        <taxon>Boletales</taxon>
        <taxon>Suillineae</taxon>
        <taxon>Suillaceae</taxon>
        <taxon>Suillus</taxon>
    </lineage>
</organism>
<evidence type="ECO:0000313" key="1">
    <source>
        <dbReference type="EMBL" id="KAG2088838.1"/>
    </source>
</evidence>
<dbReference type="RefSeq" id="XP_041285686.1">
    <property type="nucleotide sequence ID" value="XM_041434465.1"/>
</dbReference>
<dbReference type="EMBL" id="JABBWM010000117">
    <property type="protein sequence ID" value="KAG2088838.1"/>
    <property type="molecule type" value="Genomic_DNA"/>
</dbReference>
<dbReference type="GeneID" id="64696724"/>
<accession>A0A9P7JME4</accession>
<name>A0A9P7JME4_9AGAM</name>
<protein>
    <submittedName>
        <fullName evidence="1">Uncharacterized protein</fullName>
    </submittedName>
</protein>
<dbReference type="Proteomes" id="UP000823399">
    <property type="component" value="Unassembled WGS sequence"/>
</dbReference>
<dbReference type="AlphaFoldDB" id="A0A9P7JME4"/>
<sequence>MHQRFSPTMSPSSPKADSVSTLIFSGGEIKGEYSYETKICEGEHLGELCNLNHDRETGDASDKKINVYVRLFQANAKFLMAKLLLRKFNAWHRLDSLKYEAEIGSKEGLIQAINEICFVPGQVKVDTIDEEAVKMSVEERDIIDLTDAPRSLPSRILQPQEILAPHLYQATPLTPLIIKTEEDPIHLDATLSAANALAGPSSIKLEDLPMADTKLMNHVETLPELGVILAEDESQMDLPTLLECLRVDELRCIAKQMRVKASSKRFLHAVDTNIIIRLCYDDVQDPVNIQNSYNFYTITSHFPTNYTPFWSRDSPETTARYRSWYTRQTCGCGFEMLLLASGPMGLQI</sequence>
<comment type="caution">
    <text evidence="1">The sequence shown here is derived from an EMBL/GenBank/DDBJ whole genome shotgun (WGS) entry which is preliminary data.</text>
</comment>
<proteinExistence type="predicted"/>
<reference evidence="1" key="1">
    <citation type="journal article" date="2020" name="New Phytol.">
        <title>Comparative genomics reveals dynamic genome evolution in host specialist ectomycorrhizal fungi.</title>
        <authorList>
            <person name="Lofgren L.A."/>
            <person name="Nguyen N.H."/>
            <person name="Vilgalys R."/>
            <person name="Ruytinx J."/>
            <person name="Liao H.L."/>
            <person name="Branco S."/>
            <person name="Kuo A."/>
            <person name="LaButti K."/>
            <person name="Lipzen A."/>
            <person name="Andreopoulos W."/>
            <person name="Pangilinan J."/>
            <person name="Riley R."/>
            <person name="Hundley H."/>
            <person name="Na H."/>
            <person name="Barry K."/>
            <person name="Grigoriev I.V."/>
            <person name="Stajich J.E."/>
            <person name="Kennedy P.G."/>
        </authorList>
    </citation>
    <scope>NUCLEOTIDE SEQUENCE</scope>
    <source>
        <strain evidence="1">FC423</strain>
    </source>
</reference>
<dbReference type="OrthoDB" id="10307902at2759"/>
<gene>
    <name evidence="1" type="ORF">F5147DRAFT_658585</name>
</gene>
<keyword evidence="2" id="KW-1185">Reference proteome</keyword>